<organism evidence="6 7">
    <name type="scientific">Coraliomargarita akajimensis (strain DSM 45221 / IAM 15411 / JCM 23193 / KCTC 12865 / 04OKA010-24)</name>
    <dbReference type="NCBI Taxonomy" id="583355"/>
    <lineage>
        <taxon>Bacteria</taxon>
        <taxon>Pseudomonadati</taxon>
        <taxon>Verrucomicrobiota</taxon>
        <taxon>Opitutia</taxon>
        <taxon>Puniceicoccales</taxon>
        <taxon>Coraliomargaritaceae</taxon>
        <taxon>Coraliomargarita</taxon>
    </lineage>
</organism>
<feature type="DNA-binding region" description="H-T-H motif" evidence="4">
    <location>
        <begin position="33"/>
        <end position="52"/>
    </location>
</feature>
<dbReference type="RefSeq" id="WP_013043581.1">
    <property type="nucleotide sequence ID" value="NC_014008.1"/>
</dbReference>
<reference evidence="6 7" key="1">
    <citation type="journal article" date="2010" name="Stand. Genomic Sci.">
        <title>Complete genome sequence of Coraliomargarita akajimensis type strain (04OKA010-24).</title>
        <authorList>
            <person name="Mavromatis K."/>
            <person name="Abt B."/>
            <person name="Brambilla E."/>
            <person name="Lapidus A."/>
            <person name="Copeland A."/>
            <person name="Deshpande S."/>
            <person name="Nolan M."/>
            <person name="Lucas S."/>
            <person name="Tice H."/>
            <person name="Cheng J.F."/>
            <person name="Han C."/>
            <person name="Detter J.C."/>
            <person name="Woyke T."/>
            <person name="Goodwin L."/>
            <person name="Pitluck S."/>
            <person name="Held B."/>
            <person name="Brettin T."/>
            <person name="Tapia R."/>
            <person name="Ivanova N."/>
            <person name="Mikhailova N."/>
            <person name="Pati A."/>
            <person name="Liolios K."/>
            <person name="Chen A."/>
            <person name="Palaniappan K."/>
            <person name="Land M."/>
            <person name="Hauser L."/>
            <person name="Chang Y.J."/>
            <person name="Jeffries C.D."/>
            <person name="Rohde M."/>
            <person name="Goker M."/>
            <person name="Bristow J."/>
            <person name="Eisen J.A."/>
            <person name="Markowitz V."/>
            <person name="Hugenholtz P."/>
            <person name="Klenk H.P."/>
            <person name="Kyrpides N.C."/>
        </authorList>
    </citation>
    <scope>NUCLEOTIDE SEQUENCE [LARGE SCALE GENOMIC DNA]</scope>
    <source>
        <strain evidence="7">DSM 45221 / IAM 15411 / JCM 23193 / KCTC 12865</strain>
    </source>
</reference>
<dbReference type="Pfam" id="PF00440">
    <property type="entry name" value="TetR_N"/>
    <property type="match status" value="1"/>
</dbReference>
<keyword evidence="3" id="KW-0804">Transcription</keyword>
<dbReference type="STRING" id="583355.Caka_1841"/>
<protein>
    <submittedName>
        <fullName evidence="6">Transcriptional regulator, TetR family</fullName>
    </submittedName>
</protein>
<evidence type="ECO:0000256" key="1">
    <source>
        <dbReference type="ARBA" id="ARBA00023015"/>
    </source>
</evidence>
<evidence type="ECO:0000313" key="7">
    <source>
        <dbReference type="Proteomes" id="UP000000925"/>
    </source>
</evidence>
<dbReference type="GO" id="GO:0003700">
    <property type="term" value="F:DNA-binding transcription factor activity"/>
    <property type="evidence" value="ECO:0007669"/>
    <property type="project" value="TreeGrafter"/>
</dbReference>
<dbReference type="InterPro" id="IPR025996">
    <property type="entry name" value="MT1864/Rv1816-like_C"/>
</dbReference>
<dbReference type="eggNOG" id="COG1309">
    <property type="taxonomic scope" value="Bacteria"/>
</dbReference>
<dbReference type="GO" id="GO:0000976">
    <property type="term" value="F:transcription cis-regulatory region binding"/>
    <property type="evidence" value="ECO:0007669"/>
    <property type="project" value="TreeGrafter"/>
</dbReference>
<sequence>MARRTDHTREELTALAIDCGVHLVREQGPDALTARNVAKAMGYTPGTLYNIFDNLEGLIVAINTHSAQQLAKRIGRIHESGHSAEQRIHAFCRSYLDFQTDEPELWKLLFAAPINNDKLSQDFRDAVHKVFDPVTEALLPISGNPTAARKDAKIIWSTLHGICLLHLSNKLDVTEADPTEDLIERFLDRFLCR</sequence>
<dbReference type="Gene3D" id="1.10.357.10">
    <property type="entry name" value="Tetracycline Repressor, domain 2"/>
    <property type="match status" value="1"/>
</dbReference>
<dbReference type="InterPro" id="IPR050109">
    <property type="entry name" value="HTH-type_TetR-like_transc_reg"/>
</dbReference>
<feature type="domain" description="HTH tetR-type" evidence="5">
    <location>
        <begin position="10"/>
        <end position="70"/>
    </location>
</feature>
<dbReference type="PROSITE" id="PS50977">
    <property type="entry name" value="HTH_TETR_2"/>
    <property type="match status" value="1"/>
</dbReference>
<keyword evidence="2 4" id="KW-0238">DNA-binding</keyword>
<dbReference type="OrthoDB" id="9780939at2"/>
<dbReference type="EMBL" id="CP001998">
    <property type="protein sequence ID" value="ADE54859.1"/>
    <property type="molecule type" value="Genomic_DNA"/>
</dbReference>
<gene>
    <name evidence="6" type="ordered locus">Caka_1841</name>
</gene>
<name>D5EKB0_CORAD</name>
<dbReference type="PANTHER" id="PTHR30055">
    <property type="entry name" value="HTH-TYPE TRANSCRIPTIONAL REGULATOR RUTR"/>
    <property type="match status" value="1"/>
</dbReference>
<evidence type="ECO:0000256" key="3">
    <source>
        <dbReference type="ARBA" id="ARBA00023163"/>
    </source>
</evidence>
<evidence type="ECO:0000313" key="6">
    <source>
        <dbReference type="EMBL" id="ADE54859.1"/>
    </source>
</evidence>
<proteinExistence type="predicted"/>
<dbReference type="PANTHER" id="PTHR30055:SF234">
    <property type="entry name" value="HTH-TYPE TRANSCRIPTIONAL REGULATOR BETI"/>
    <property type="match status" value="1"/>
</dbReference>
<dbReference type="SUPFAM" id="SSF48498">
    <property type="entry name" value="Tetracyclin repressor-like, C-terminal domain"/>
    <property type="match status" value="1"/>
</dbReference>
<dbReference type="KEGG" id="caa:Caka_1841"/>
<keyword evidence="1" id="KW-0805">Transcription regulation</keyword>
<dbReference type="InterPro" id="IPR036271">
    <property type="entry name" value="Tet_transcr_reg_TetR-rel_C_sf"/>
</dbReference>
<dbReference type="HOGENOM" id="CLU_069356_40_5_0"/>
<keyword evidence="7" id="KW-1185">Reference proteome</keyword>
<dbReference type="Pfam" id="PF13305">
    <property type="entry name" value="TetR_C_33"/>
    <property type="match status" value="1"/>
</dbReference>
<accession>D5EKB0</accession>
<dbReference type="SUPFAM" id="SSF46689">
    <property type="entry name" value="Homeodomain-like"/>
    <property type="match status" value="1"/>
</dbReference>
<dbReference type="InterPro" id="IPR001647">
    <property type="entry name" value="HTH_TetR"/>
</dbReference>
<dbReference type="InterPro" id="IPR009057">
    <property type="entry name" value="Homeodomain-like_sf"/>
</dbReference>
<evidence type="ECO:0000256" key="4">
    <source>
        <dbReference type="PROSITE-ProRule" id="PRU00335"/>
    </source>
</evidence>
<dbReference type="Proteomes" id="UP000000925">
    <property type="component" value="Chromosome"/>
</dbReference>
<evidence type="ECO:0000256" key="2">
    <source>
        <dbReference type="ARBA" id="ARBA00023125"/>
    </source>
</evidence>
<evidence type="ECO:0000259" key="5">
    <source>
        <dbReference type="PROSITE" id="PS50977"/>
    </source>
</evidence>
<dbReference type="AlphaFoldDB" id="D5EKB0"/>